<feature type="compositionally biased region" description="Basic and acidic residues" evidence="5">
    <location>
        <begin position="307"/>
        <end position="316"/>
    </location>
</feature>
<organism evidence="8 9">
    <name type="scientific">Steinernema hermaphroditum</name>
    <dbReference type="NCBI Taxonomy" id="289476"/>
    <lineage>
        <taxon>Eukaryota</taxon>
        <taxon>Metazoa</taxon>
        <taxon>Ecdysozoa</taxon>
        <taxon>Nematoda</taxon>
        <taxon>Chromadorea</taxon>
        <taxon>Rhabditida</taxon>
        <taxon>Tylenchina</taxon>
        <taxon>Panagrolaimomorpha</taxon>
        <taxon>Strongyloidoidea</taxon>
        <taxon>Steinernematidae</taxon>
        <taxon>Steinernema</taxon>
    </lineage>
</organism>
<comment type="subcellular location">
    <subcellularLocation>
        <location evidence="1">Nucleus</location>
    </subcellularLocation>
</comment>
<evidence type="ECO:0008006" key="10">
    <source>
        <dbReference type="Google" id="ProtNLM"/>
    </source>
</evidence>
<dbReference type="GO" id="GO:0005634">
    <property type="term" value="C:nucleus"/>
    <property type="evidence" value="ECO:0007669"/>
    <property type="project" value="UniProtKB-SubCell"/>
</dbReference>
<dbReference type="AlphaFoldDB" id="A0AA39IH09"/>
<feature type="compositionally biased region" description="Low complexity" evidence="5">
    <location>
        <begin position="362"/>
        <end position="401"/>
    </location>
</feature>
<dbReference type="Gene3D" id="3.30.70.330">
    <property type="match status" value="1"/>
</dbReference>
<feature type="compositionally biased region" description="Basic and acidic residues" evidence="5">
    <location>
        <begin position="628"/>
        <end position="658"/>
    </location>
</feature>
<reference evidence="8" key="1">
    <citation type="submission" date="2023-06" db="EMBL/GenBank/DDBJ databases">
        <title>Genomic analysis of the entomopathogenic nematode Steinernema hermaphroditum.</title>
        <authorList>
            <person name="Schwarz E.M."/>
            <person name="Heppert J.K."/>
            <person name="Baniya A."/>
            <person name="Schwartz H.T."/>
            <person name="Tan C.-H."/>
            <person name="Antoshechkin I."/>
            <person name="Sternberg P.W."/>
            <person name="Goodrich-Blair H."/>
            <person name="Dillman A.R."/>
        </authorList>
    </citation>
    <scope>NUCLEOTIDE SEQUENCE</scope>
    <source>
        <strain evidence="8">PS9179</strain>
        <tissue evidence="8">Whole animal</tissue>
    </source>
</reference>
<dbReference type="EMBL" id="JAUCMV010000001">
    <property type="protein sequence ID" value="KAK0424210.1"/>
    <property type="molecule type" value="Genomic_DNA"/>
</dbReference>
<dbReference type="SUPFAM" id="SSF54928">
    <property type="entry name" value="RNA-binding domain, RBD"/>
    <property type="match status" value="1"/>
</dbReference>
<feature type="domain" description="RRM" evidence="6">
    <location>
        <begin position="205"/>
        <end position="282"/>
    </location>
</feature>
<dbReference type="GO" id="GO:0050684">
    <property type="term" value="P:regulation of mRNA processing"/>
    <property type="evidence" value="ECO:0007669"/>
    <property type="project" value="TreeGrafter"/>
</dbReference>
<name>A0AA39IH09_9BILA</name>
<feature type="compositionally biased region" description="Basic and acidic residues" evidence="5">
    <location>
        <begin position="468"/>
        <end position="510"/>
    </location>
</feature>
<dbReference type="Gene3D" id="1.10.720.30">
    <property type="entry name" value="SAP domain"/>
    <property type="match status" value="1"/>
</dbReference>
<feature type="region of interest" description="Disordered" evidence="5">
    <location>
        <begin position="540"/>
        <end position="800"/>
    </location>
</feature>
<feature type="region of interest" description="Disordered" evidence="5">
    <location>
        <begin position="74"/>
        <end position="198"/>
    </location>
</feature>
<feature type="compositionally biased region" description="Basic and acidic residues" evidence="5">
    <location>
        <begin position="432"/>
        <end position="441"/>
    </location>
</feature>
<dbReference type="InterPro" id="IPR003034">
    <property type="entry name" value="SAP_dom"/>
</dbReference>
<keyword evidence="2 4" id="KW-0694">RNA-binding</keyword>
<gene>
    <name evidence="8" type="ORF">QR680_008547</name>
</gene>
<dbReference type="PANTHER" id="PTHR15683:SF8">
    <property type="entry name" value="SCAFFOLD ATTACHMENT FACTOR B, ISOFORM B"/>
    <property type="match status" value="1"/>
</dbReference>
<keyword evidence="3" id="KW-0539">Nucleus</keyword>
<feature type="compositionally biased region" description="Pro residues" evidence="5">
    <location>
        <begin position="294"/>
        <end position="306"/>
    </location>
</feature>
<dbReference type="GO" id="GO:0006357">
    <property type="term" value="P:regulation of transcription by RNA polymerase II"/>
    <property type="evidence" value="ECO:0007669"/>
    <property type="project" value="TreeGrafter"/>
</dbReference>
<evidence type="ECO:0000256" key="3">
    <source>
        <dbReference type="ARBA" id="ARBA00023242"/>
    </source>
</evidence>
<evidence type="ECO:0000259" key="7">
    <source>
        <dbReference type="PROSITE" id="PS50800"/>
    </source>
</evidence>
<comment type="caution">
    <text evidence="8">The sequence shown here is derived from an EMBL/GenBank/DDBJ whole genome shotgun (WGS) entry which is preliminary data.</text>
</comment>
<dbReference type="InterPro" id="IPR051738">
    <property type="entry name" value="SAF_Modulators"/>
</dbReference>
<dbReference type="SUPFAM" id="SSF68906">
    <property type="entry name" value="SAP domain"/>
    <property type="match status" value="1"/>
</dbReference>
<protein>
    <recommendedName>
        <fullName evidence="10">RRM domain-containing protein</fullName>
    </recommendedName>
</protein>
<evidence type="ECO:0000256" key="4">
    <source>
        <dbReference type="PROSITE-ProRule" id="PRU00176"/>
    </source>
</evidence>
<dbReference type="InterPro" id="IPR000504">
    <property type="entry name" value="RRM_dom"/>
</dbReference>
<dbReference type="PANTHER" id="PTHR15683">
    <property type="entry name" value="SCAFFOLD ATTACHMENT FACTOR B-RELATED"/>
    <property type="match status" value="1"/>
</dbReference>
<dbReference type="PROSITE" id="PS50102">
    <property type="entry name" value="RRM"/>
    <property type="match status" value="1"/>
</dbReference>
<feature type="compositionally biased region" description="Low complexity" evidence="5">
    <location>
        <begin position="540"/>
        <end position="553"/>
    </location>
</feature>
<feature type="compositionally biased region" description="Acidic residues" evidence="5">
    <location>
        <begin position="93"/>
        <end position="164"/>
    </location>
</feature>
<evidence type="ECO:0000313" key="8">
    <source>
        <dbReference type="EMBL" id="KAK0424210.1"/>
    </source>
</evidence>
<feature type="compositionally biased region" description="Low complexity" evidence="5">
    <location>
        <begin position="709"/>
        <end position="726"/>
    </location>
</feature>
<feature type="compositionally biased region" description="Basic and acidic residues" evidence="5">
    <location>
        <begin position="165"/>
        <end position="184"/>
    </location>
</feature>
<dbReference type="GO" id="GO:0043565">
    <property type="term" value="F:sequence-specific DNA binding"/>
    <property type="evidence" value="ECO:0007669"/>
    <property type="project" value="TreeGrafter"/>
</dbReference>
<keyword evidence="9" id="KW-1185">Reference proteome</keyword>
<dbReference type="Proteomes" id="UP001175271">
    <property type="component" value="Unassembled WGS sequence"/>
</dbReference>
<accession>A0AA39IH09</accession>
<feature type="compositionally biased region" description="Gly residues" evidence="5">
    <location>
        <begin position="696"/>
        <end position="708"/>
    </location>
</feature>
<feature type="compositionally biased region" description="Basic and acidic residues" evidence="5">
    <location>
        <begin position="348"/>
        <end position="359"/>
    </location>
</feature>
<evidence type="ECO:0000259" key="6">
    <source>
        <dbReference type="PROSITE" id="PS50102"/>
    </source>
</evidence>
<feature type="compositionally biased region" description="Low complexity" evidence="5">
    <location>
        <begin position="332"/>
        <end position="347"/>
    </location>
</feature>
<dbReference type="PROSITE" id="PS50800">
    <property type="entry name" value="SAP"/>
    <property type="match status" value="1"/>
</dbReference>
<evidence type="ECO:0000256" key="1">
    <source>
        <dbReference type="ARBA" id="ARBA00004123"/>
    </source>
</evidence>
<sequence length="800" mass="87638">MTSTEPEAKSGNMKLLSDLKIAELRQELEKRRADTSGFRLALIERLSKILKDAGQNVETYLFDTSNPGGSAAVEEAVTNTEDSTAENSGEGDLVVDDLVEQVDEDGDDSLVEQIDDAEEVVEEETDEPREEEDVEMEENVSTQEQDEVDIEKEDDVPESEEVDDENNHDQANEKSEEAEAKEEQQQPAPEDPETRKQKTFANKYTSLWVRGISTITKAADIKALFSTIGKVQTAKIFNTKSTPPTCFGFVTMHDPTDVAVCIEKLHRTNFKGKVISVEKAEKNIAAAASRKGPCTPPPPAATPPPGKDADVPKEGGSDSPVLVSDVQVVESKPTPKAAKPVAAANKKTVADKSSEKPKEGANVSVKKLSNVKKPITAPTPSKPKTSSTTKTLTTVKKSAATVHDSRDSKPPVIRHATSAHRAPPYESSRYIRAREAGDRFRRPLPPPSSRPSYHHHDEHRRSRSPIHMMDRRDMAAMLRRKEEEHRIREEELRLQRERERIRYEREKLEREKLEVQQMRQFQALASSVSAVPSVLAGLSNATSAAAAAAAPSAQRRGPDFHSSSSAPRHRREYVESGPSAARRRSRSPRERRDSRPSDVLIVGRDHDRDRSRSHHRAHHTSTSSTSLHSDRDRYRTDRDSAARRGRDEPPRSDPRDSSRPSGGQAYRSADPYSRSSNISNTSSSYGHGGSSSSYGGQVGGSTGYGYGSSSGSRPSDYGISGYDSSSRGNYGRNETISSSGGVSDYAGRRDDGGYVAPRGSAWTGSSSSGSFGGRSRDYNDQHGHSSSWSSSMGGGGQRWP</sequence>
<feature type="region of interest" description="Disordered" evidence="5">
    <location>
        <begin position="286"/>
        <end position="510"/>
    </location>
</feature>
<dbReference type="GO" id="GO:0003723">
    <property type="term" value="F:RNA binding"/>
    <property type="evidence" value="ECO:0007669"/>
    <property type="project" value="UniProtKB-UniRule"/>
</dbReference>
<feature type="domain" description="SAP" evidence="7">
    <location>
        <begin position="16"/>
        <end position="50"/>
    </location>
</feature>
<dbReference type="InterPro" id="IPR035979">
    <property type="entry name" value="RBD_domain_sf"/>
</dbReference>
<feature type="compositionally biased region" description="Low complexity" evidence="5">
    <location>
        <begin position="673"/>
        <end position="695"/>
    </location>
</feature>
<feature type="compositionally biased region" description="Polar residues" evidence="5">
    <location>
        <begin position="77"/>
        <end position="87"/>
    </location>
</feature>
<dbReference type="CDD" id="cd12417">
    <property type="entry name" value="RRM_SAFB_like"/>
    <property type="match status" value="1"/>
</dbReference>
<dbReference type="SMART" id="SM00360">
    <property type="entry name" value="RRM"/>
    <property type="match status" value="1"/>
</dbReference>
<evidence type="ECO:0000256" key="2">
    <source>
        <dbReference type="ARBA" id="ARBA00022884"/>
    </source>
</evidence>
<evidence type="ECO:0000313" key="9">
    <source>
        <dbReference type="Proteomes" id="UP001175271"/>
    </source>
</evidence>
<proteinExistence type="predicted"/>
<dbReference type="Pfam" id="PF00076">
    <property type="entry name" value="RRM_1"/>
    <property type="match status" value="1"/>
</dbReference>
<dbReference type="InterPro" id="IPR036361">
    <property type="entry name" value="SAP_dom_sf"/>
</dbReference>
<feature type="compositionally biased region" description="Low complexity" evidence="5">
    <location>
        <begin position="758"/>
        <end position="769"/>
    </location>
</feature>
<dbReference type="SMART" id="SM00513">
    <property type="entry name" value="SAP"/>
    <property type="match status" value="1"/>
</dbReference>
<evidence type="ECO:0000256" key="5">
    <source>
        <dbReference type="SAM" id="MobiDB-lite"/>
    </source>
</evidence>
<feature type="compositionally biased region" description="Basic and acidic residues" evidence="5">
    <location>
        <begin position="587"/>
        <end position="596"/>
    </location>
</feature>
<dbReference type="InterPro" id="IPR012677">
    <property type="entry name" value="Nucleotide-bd_a/b_plait_sf"/>
</dbReference>
<feature type="compositionally biased region" description="Polar residues" evidence="5">
    <location>
        <begin position="732"/>
        <end position="741"/>
    </location>
</feature>
<feature type="compositionally biased region" description="Basic and acidic residues" evidence="5">
    <location>
        <begin position="774"/>
        <end position="783"/>
    </location>
</feature>